<dbReference type="EMBL" id="CP090168">
    <property type="protein sequence ID" value="UJO18560.1"/>
    <property type="molecule type" value="Genomic_DNA"/>
</dbReference>
<sequence length="93" mass="10684">MAAIMVTVLSMCLFKGLAFRRFDQKCKQVSIVLHFGTQVRQGPSFESRVDISEYFGSSLTYLGHNKMIIENRTAIPFARMMILTDTRAKLKQY</sequence>
<feature type="chain" id="PRO_5040276635" evidence="1">
    <location>
        <begin position="19"/>
        <end position="93"/>
    </location>
</feature>
<gene>
    <name evidence="2" type="ORF">CLAFUR5_07295</name>
</gene>
<proteinExistence type="predicted"/>
<evidence type="ECO:0000313" key="2">
    <source>
        <dbReference type="EMBL" id="UJO18560.1"/>
    </source>
</evidence>
<protein>
    <submittedName>
        <fullName evidence="2">Uncharacterized protein</fullName>
    </submittedName>
</protein>
<keyword evidence="3" id="KW-1185">Reference proteome</keyword>
<dbReference type="RefSeq" id="XP_047762926.1">
    <property type="nucleotide sequence ID" value="XM_047906443.1"/>
</dbReference>
<reference evidence="2" key="2">
    <citation type="journal article" date="2022" name="Microb. Genom.">
        <title>A chromosome-scale genome assembly of the tomato pathogen Cladosporium fulvum reveals a compartmentalized genome architecture and the presence of a dispensable chromosome.</title>
        <authorList>
            <person name="Zaccaron A.Z."/>
            <person name="Chen L.H."/>
            <person name="Samaras A."/>
            <person name="Stergiopoulos I."/>
        </authorList>
    </citation>
    <scope>NUCLEOTIDE SEQUENCE</scope>
    <source>
        <strain evidence="2">Race5_Kim</strain>
    </source>
</reference>
<name>A0A9Q8LJC9_PASFU</name>
<dbReference type="KEGG" id="ffu:CLAFUR5_07295"/>
<accession>A0A9Q8LJC9</accession>
<dbReference type="Proteomes" id="UP000756132">
    <property type="component" value="Chromosome 6"/>
</dbReference>
<reference evidence="2" key="1">
    <citation type="submission" date="2021-12" db="EMBL/GenBank/DDBJ databases">
        <authorList>
            <person name="Zaccaron A."/>
            <person name="Stergiopoulos I."/>
        </authorList>
    </citation>
    <scope>NUCLEOTIDE SEQUENCE</scope>
    <source>
        <strain evidence="2">Race5_Kim</strain>
    </source>
</reference>
<evidence type="ECO:0000313" key="3">
    <source>
        <dbReference type="Proteomes" id="UP000756132"/>
    </source>
</evidence>
<feature type="signal peptide" evidence="1">
    <location>
        <begin position="1"/>
        <end position="18"/>
    </location>
</feature>
<organism evidence="2 3">
    <name type="scientific">Passalora fulva</name>
    <name type="common">Tomato leaf mold</name>
    <name type="synonym">Cladosporium fulvum</name>
    <dbReference type="NCBI Taxonomy" id="5499"/>
    <lineage>
        <taxon>Eukaryota</taxon>
        <taxon>Fungi</taxon>
        <taxon>Dikarya</taxon>
        <taxon>Ascomycota</taxon>
        <taxon>Pezizomycotina</taxon>
        <taxon>Dothideomycetes</taxon>
        <taxon>Dothideomycetidae</taxon>
        <taxon>Mycosphaerellales</taxon>
        <taxon>Mycosphaerellaceae</taxon>
        <taxon>Fulvia</taxon>
    </lineage>
</organism>
<dbReference type="AlphaFoldDB" id="A0A9Q8LJC9"/>
<keyword evidence="1" id="KW-0732">Signal</keyword>
<evidence type="ECO:0000256" key="1">
    <source>
        <dbReference type="SAM" id="SignalP"/>
    </source>
</evidence>
<dbReference type="GeneID" id="71987173"/>